<dbReference type="SUPFAM" id="SSF52799">
    <property type="entry name" value="(Phosphotyrosine protein) phosphatases II"/>
    <property type="match status" value="1"/>
</dbReference>
<accession>A0AA35XFJ2</accession>
<dbReference type="AlphaFoldDB" id="A0AA35XFJ2"/>
<dbReference type="InterPro" id="IPR011993">
    <property type="entry name" value="PH-like_dom_sf"/>
</dbReference>
<sequence length="644" mass="74289">RKTETKRNESLVSYCEPSLCNSLCVLLTDELERLKLTDGPVWHVSSVLENNPELTPSYPRQVIVPRCIPDLDLLRGAKLYRQGRFPTLTWCRQDGGVFLLRAAPTLSHRGHSGSTDMRLDETILQAVCVSTEKTRGSTKLYIFTEKPDSTPTALSDPMHTSLTAAQKRAYYYHNCQFEYIVSPPTFKNIRHSFRKLSALLEENKVGEDEFLIALDDTQWLYRVQELLQTAAGVVGKLEEERASVLVSYDSGWDRTTQITSLAQLLVDPFYRTMNGFQILVQKEWLWFGHPFESRHTRHGRVKDDGPVFLQWVDCVWQVFHQCPSAFEFNEKFLMVMVESSYSGQFGSFLLNNEQERHKTLADEAHKHKSVATHTLSFWTWVGMVNAAGRTFFNHLYDPHTYPWVIYPNCAVPCLKLWTRHYSQSKYQQHLQHSANTTPLQKQLDQLVREYQMLSSKTEVGTSPRTPSIALPPAIADKEPQRNSFGLERERERVRQSGRSIRSKTPAHCQNIQEYLTSQGIDCSVCKHAVIVGNTCQGLLVKLGGVRKHWQERWFVLDFASQLLTYFENKEEFTTTDRGTPKGVIELTNMTRVWQNDRKKDHLVRHIFTVVTKDRTYLFRAPSLLTMQMWIAVLNMPRTTVALDS</sequence>
<comment type="similarity">
    <text evidence="1">Belongs to the protein-tyrosine phosphatase family. Non-receptor class myotubularin subfamily.</text>
</comment>
<comment type="caution">
    <text evidence="4">The sequence shown here is derived from an EMBL/GenBank/DDBJ whole genome shotgun (WGS) entry which is preliminary data.</text>
</comment>
<dbReference type="GO" id="GO:0005085">
    <property type="term" value="F:guanyl-nucleotide exchange factor activity"/>
    <property type="evidence" value="ECO:0007669"/>
    <property type="project" value="TreeGrafter"/>
</dbReference>
<dbReference type="GO" id="GO:0016020">
    <property type="term" value="C:membrane"/>
    <property type="evidence" value="ECO:0007669"/>
    <property type="project" value="TreeGrafter"/>
</dbReference>
<dbReference type="PROSITE" id="PS51339">
    <property type="entry name" value="PPASE_MYOTUBULARIN"/>
    <property type="match status" value="1"/>
</dbReference>
<evidence type="ECO:0000259" key="2">
    <source>
        <dbReference type="PROSITE" id="PS50003"/>
    </source>
</evidence>
<evidence type="ECO:0000256" key="1">
    <source>
        <dbReference type="ARBA" id="ARBA00007471"/>
    </source>
</evidence>
<dbReference type="InterPro" id="IPR030564">
    <property type="entry name" value="Myotubularin"/>
</dbReference>
<name>A0AA35XFJ2_GEOBA</name>
<protein>
    <submittedName>
        <fullName evidence="4">Myotubularin-related protein 2</fullName>
    </submittedName>
</protein>
<dbReference type="PANTHER" id="PTHR10807:SF109">
    <property type="entry name" value="SET DOMAIN BINDING FACTOR, ISOFORM A"/>
    <property type="match status" value="1"/>
</dbReference>
<dbReference type="Pfam" id="PF06602">
    <property type="entry name" value="Myotub-related"/>
    <property type="match status" value="1"/>
</dbReference>
<dbReference type="EMBL" id="CASHTH010004284">
    <property type="protein sequence ID" value="CAI8055569.1"/>
    <property type="molecule type" value="Genomic_DNA"/>
</dbReference>
<feature type="domain" description="PH" evidence="2">
    <location>
        <begin position="532"/>
        <end position="638"/>
    </location>
</feature>
<feature type="non-terminal residue" evidence="4">
    <location>
        <position position="644"/>
    </location>
</feature>
<reference evidence="4" key="1">
    <citation type="submission" date="2023-03" db="EMBL/GenBank/DDBJ databases">
        <authorList>
            <person name="Steffen K."/>
            <person name="Cardenas P."/>
        </authorList>
    </citation>
    <scope>NUCLEOTIDE SEQUENCE</scope>
</reference>
<dbReference type="InterPro" id="IPR029021">
    <property type="entry name" value="Prot-tyrosine_phosphatase-like"/>
</dbReference>
<dbReference type="Pfam" id="PF00169">
    <property type="entry name" value="PH"/>
    <property type="match status" value="1"/>
</dbReference>
<dbReference type="InterPro" id="IPR010569">
    <property type="entry name" value="Myotubularin-like_Pase_dom"/>
</dbReference>
<feature type="domain" description="Myotubularin phosphatase" evidence="3">
    <location>
        <begin position="21"/>
        <end position="421"/>
    </location>
</feature>
<dbReference type="Gene3D" id="2.30.29.30">
    <property type="entry name" value="Pleckstrin-homology domain (PH domain)/Phosphotyrosine-binding domain (PTB)"/>
    <property type="match status" value="1"/>
</dbReference>
<dbReference type="GO" id="GO:0005737">
    <property type="term" value="C:cytoplasm"/>
    <property type="evidence" value="ECO:0007669"/>
    <property type="project" value="TreeGrafter"/>
</dbReference>
<dbReference type="InterPro" id="IPR001849">
    <property type="entry name" value="PH_domain"/>
</dbReference>
<organism evidence="4 5">
    <name type="scientific">Geodia barretti</name>
    <name type="common">Barrett's horny sponge</name>
    <dbReference type="NCBI Taxonomy" id="519541"/>
    <lineage>
        <taxon>Eukaryota</taxon>
        <taxon>Metazoa</taxon>
        <taxon>Porifera</taxon>
        <taxon>Demospongiae</taxon>
        <taxon>Heteroscleromorpha</taxon>
        <taxon>Tetractinellida</taxon>
        <taxon>Astrophorina</taxon>
        <taxon>Geodiidae</taxon>
        <taxon>Geodia</taxon>
    </lineage>
</organism>
<dbReference type="SMART" id="SM00233">
    <property type="entry name" value="PH"/>
    <property type="match status" value="1"/>
</dbReference>
<dbReference type="PROSITE" id="PS50003">
    <property type="entry name" value="PH_DOMAIN"/>
    <property type="match status" value="1"/>
</dbReference>
<proteinExistence type="inferred from homology"/>
<evidence type="ECO:0000259" key="3">
    <source>
        <dbReference type="PROSITE" id="PS51339"/>
    </source>
</evidence>
<keyword evidence="5" id="KW-1185">Reference proteome</keyword>
<dbReference type="Proteomes" id="UP001174909">
    <property type="component" value="Unassembled WGS sequence"/>
</dbReference>
<gene>
    <name evidence="4" type="ORF">GBAR_LOCUS30323</name>
</gene>
<dbReference type="PANTHER" id="PTHR10807">
    <property type="entry name" value="MYOTUBULARIN-RELATED"/>
    <property type="match status" value="1"/>
</dbReference>
<dbReference type="SUPFAM" id="SSF50729">
    <property type="entry name" value="PH domain-like"/>
    <property type="match status" value="1"/>
</dbReference>
<evidence type="ECO:0000313" key="4">
    <source>
        <dbReference type="EMBL" id="CAI8055569.1"/>
    </source>
</evidence>
<evidence type="ECO:0000313" key="5">
    <source>
        <dbReference type="Proteomes" id="UP001174909"/>
    </source>
</evidence>